<dbReference type="NCBIfam" id="TIGR04057">
    <property type="entry name" value="SusC_RagA_signa"/>
    <property type="match status" value="1"/>
</dbReference>
<dbReference type="Pfam" id="PF07715">
    <property type="entry name" value="Plug"/>
    <property type="match status" value="1"/>
</dbReference>
<accession>A0A3E0DW18</accession>
<organism evidence="3 4">
    <name type="scientific">Algoriphagus antarcticus</name>
    <dbReference type="NCBI Taxonomy" id="238540"/>
    <lineage>
        <taxon>Bacteria</taxon>
        <taxon>Pseudomonadati</taxon>
        <taxon>Bacteroidota</taxon>
        <taxon>Cytophagia</taxon>
        <taxon>Cytophagales</taxon>
        <taxon>Cyclobacteriaceae</taxon>
        <taxon>Algoriphagus</taxon>
    </lineage>
</organism>
<sequence>MKLKISIYTIVLCMVSITYIGAQTQENDSIQTKVDVGYGKQAKWKVSSAISTVNGGELNMFTSNLSNTLYGQIPGLTVTQQGSEPGYDSPSLFGRGMNTFGPGNDILVMVDGFQSSYEQLVPEEIETISFLKDASATAIYGNRGANGVLLITTKRGFDGPLKISFNTQHGFQSPQRLPQFLGSYDYARLFNEGSINDGNSAFYSESDLENYRTGSDPDFYPDVNWYDEILKNSAYMSKYNLNFRGGTNSVRYFVLLNYLNQDGLYINAGDLNDASTNSDYSRFNFRSNIEINVSESLLATVILGGSVEDKLNPSSITTSPMFNNLAILPPNSFPVYNPDGSFGGSSRFGNPVGDLLETGSYSSNGRTLQSTLQLRQKLDFITDGLAITGSVSFNNYFRSFSSKTKQYERFAINKNEQDETVYTGFGQNTSLVGNEGNSDQWRNTVFQGSLNYDRVVEKHEFSAMLMAISDSYTNISSSLRDANLSFPFRHIGGGGRFTYTNSQKYIGEFSFGYMGSENFPESNRFGFFPAVSLGWIASNESFLKTSNFMTFLKLRGSVGLTGNSNISSGGSNRFLFDQRYPYTASYYLSNTNSQVFGIAEGPLANPNVSWEKGRKMNFGIDMTILDRVVVSADIFENRRSDILTTPNRTVPQYLGVTLPLLNDGEVRNRGFEFSTRFNSKPSSELTYSIQASVWSAKNEIIFNSEPIRLYEYQQQTGRQIGQPFGLVALGLFKDQSDIDNSPTQIFTAVQPGDIKYKDLNSDGVIDQQDAGPIGNTSVPITTYSLSSKFNYKGFDFSFLLQAVTGRTVYFGGSYFHAFQNNGQVSDIALGRWTPETASTADFPRLSASNNLNNYRYSSFWQRDGSFVKLRNVEIGYTLPVSFLSKVSLTGARIYVNGTNLFSIDSMNEYIDPETNFGYPAMSVLSLGVNLDL</sequence>
<evidence type="ECO:0000259" key="2">
    <source>
        <dbReference type="Pfam" id="PF07715"/>
    </source>
</evidence>
<keyword evidence="1" id="KW-0732">Signal</keyword>
<comment type="caution">
    <text evidence="3">The sequence shown here is derived from an EMBL/GenBank/DDBJ whole genome shotgun (WGS) entry which is preliminary data.</text>
</comment>
<dbReference type="Gene3D" id="2.170.130.10">
    <property type="entry name" value="TonB-dependent receptor, plug domain"/>
    <property type="match status" value="1"/>
</dbReference>
<dbReference type="FunFam" id="2.170.130.10:FF:000003">
    <property type="entry name" value="SusC/RagA family TonB-linked outer membrane protein"/>
    <property type="match status" value="1"/>
</dbReference>
<feature type="signal peptide" evidence="1">
    <location>
        <begin position="1"/>
        <end position="24"/>
    </location>
</feature>
<dbReference type="RefSeq" id="WP_240510821.1">
    <property type="nucleotide sequence ID" value="NZ_MSSW01000005.1"/>
</dbReference>
<feature type="chain" id="PRO_5017622804" evidence="1">
    <location>
        <begin position="25"/>
        <end position="932"/>
    </location>
</feature>
<dbReference type="InterPro" id="IPR023997">
    <property type="entry name" value="TonB-dep_OMP_SusC/RagA_CS"/>
</dbReference>
<dbReference type="NCBIfam" id="TIGR04056">
    <property type="entry name" value="OMP_RagA_SusC"/>
    <property type="match status" value="1"/>
</dbReference>
<proteinExistence type="predicted"/>
<dbReference type="InterPro" id="IPR023996">
    <property type="entry name" value="TonB-dep_OMP_SusC/RagA"/>
</dbReference>
<dbReference type="SUPFAM" id="SSF56935">
    <property type="entry name" value="Porins"/>
    <property type="match status" value="1"/>
</dbReference>
<feature type="domain" description="TonB-dependent receptor plug" evidence="2">
    <location>
        <begin position="45"/>
        <end position="148"/>
    </location>
</feature>
<dbReference type="InterPro" id="IPR012910">
    <property type="entry name" value="Plug_dom"/>
</dbReference>
<evidence type="ECO:0000256" key="1">
    <source>
        <dbReference type="SAM" id="SignalP"/>
    </source>
</evidence>
<name>A0A3E0DW18_9BACT</name>
<dbReference type="Proteomes" id="UP000256405">
    <property type="component" value="Unassembled WGS sequence"/>
</dbReference>
<evidence type="ECO:0000313" key="3">
    <source>
        <dbReference type="EMBL" id="REG90282.1"/>
    </source>
</evidence>
<evidence type="ECO:0000313" key="4">
    <source>
        <dbReference type="Proteomes" id="UP000256405"/>
    </source>
</evidence>
<gene>
    <name evidence="3" type="ORF">C8N25_10721</name>
</gene>
<keyword evidence="4" id="KW-1185">Reference proteome</keyword>
<reference evidence="3 4" key="1">
    <citation type="submission" date="2018-08" db="EMBL/GenBank/DDBJ databases">
        <title>Genomic Encyclopedia of Archaeal and Bacterial Type Strains, Phase II (KMG-II): from individual species to whole genera.</title>
        <authorList>
            <person name="Goeker M."/>
        </authorList>
    </citation>
    <scope>NUCLEOTIDE SEQUENCE [LARGE SCALE GENOMIC DNA]</scope>
    <source>
        <strain evidence="3 4">DSM 15986</strain>
    </source>
</reference>
<protein>
    <submittedName>
        <fullName evidence="3">TonB-linked SusC/RagA family outer membrane protein</fullName>
    </submittedName>
</protein>
<dbReference type="EMBL" id="QUNF01000007">
    <property type="protein sequence ID" value="REG90282.1"/>
    <property type="molecule type" value="Genomic_DNA"/>
</dbReference>
<dbReference type="InterPro" id="IPR037066">
    <property type="entry name" value="Plug_dom_sf"/>
</dbReference>
<dbReference type="AlphaFoldDB" id="A0A3E0DW18"/>